<dbReference type="RefSeq" id="XP_021864429.1">
    <property type="nucleotide sequence ID" value="XM_022008737.2"/>
</dbReference>
<dbReference type="PANTHER" id="PTHR12606">
    <property type="entry name" value="SENTRIN/SUMO-SPECIFIC PROTEASE"/>
    <property type="match status" value="1"/>
</dbReference>
<dbReference type="Proteomes" id="UP000813463">
    <property type="component" value="Chromosome 5"/>
</dbReference>
<sequence>MGALTSNRKRTDECVSLCNPSPSFNSSDPFPYYSNQVDTHIAKKRRTINIQSLGKLSTTVSRLNRYPEPEKLRREVHAPVKHTKPGLFSTVLKRRDSGICWKGSMGNVFRKYAQAKHDALGALKFIKVGKDKEVIDVDTEPQKEDVISKGWEEVEILQDGHQVRPVVSDDCRILKGDTLKKGAIQGLSEVPNLIEAVHSGKVVSLGREAYKQLLSTVDRNYSTKLTTLGSNIKIENARWQSMRLLQKQKEEKKSKELKKPGQGLLFEPFVPLTEEEDRDVVRAFSNSNRRKILVSHDNSNIQITGEILQCLRPGAWLNDEVINVYLELLKERERREPKKFLNCHFFNTFFYKKLIGGRNGYDYKAVRRWTTQRKLGYGLLECDKIFVPIHKEVHWCLAVINVKDKSFQYLDSLGGRDLKVLKVLARYFADEVKDKTGKEIDVNSWELEFVEDLPEQQNGFDCGVFMIKYADFFSRGLGLHFSQEKMPYFRLRTAKEILRLRAE</sequence>
<organism evidence="7 8">
    <name type="scientific">Spinacia oleracea</name>
    <name type="common">Spinach</name>
    <dbReference type="NCBI Taxonomy" id="3562"/>
    <lineage>
        <taxon>Eukaryota</taxon>
        <taxon>Viridiplantae</taxon>
        <taxon>Streptophyta</taxon>
        <taxon>Embryophyta</taxon>
        <taxon>Tracheophyta</taxon>
        <taxon>Spermatophyta</taxon>
        <taxon>Magnoliopsida</taxon>
        <taxon>eudicotyledons</taxon>
        <taxon>Gunneridae</taxon>
        <taxon>Pentapetalae</taxon>
        <taxon>Caryophyllales</taxon>
        <taxon>Chenopodiaceae</taxon>
        <taxon>Chenopodioideae</taxon>
        <taxon>Anserineae</taxon>
        <taxon>Spinacia</taxon>
    </lineage>
</organism>
<keyword evidence="5" id="KW-0788">Thiol protease</keyword>
<dbReference type="GO" id="GO:0016926">
    <property type="term" value="P:protein desumoylation"/>
    <property type="evidence" value="ECO:0000318"/>
    <property type="project" value="GO_Central"/>
</dbReference>
<dbReference type="OrthoDB" id="1939479at2759"/>
<keyword evidence="2 8" id="KW-0645">Protease</keyword>
<keyword evidence="3" id="KW-0833">Ubl conjugation pathway</keyword>
<evidence type="ECO:0000313" key="7">
    <source>
        <dbReference type="Proteomes" id="UP000813463"/>
    </source>
</evidence>
<dbReference type="PROSITE" id="PS50600">
    <property type="entry name" value="ULP_PROTEASE"/>
    <property type="match status" value="1"/>
</dbReference>
<accession>A0A9R0KAE8</accession>
<evidence type="ECO:0000256" key="2">
    <source>
        <dbReference type="ARBA" id="ARBA00022670"/>
    </source>
</evidence>
<dbReference type="GeneID" id="110803242"/>
<dbReference type="KEGG" id="soe:110803242"/>
<protein>
    <submittedName>
        <fullName evidence="8">Ubiquitin-like-specific protease ESD4</fullName>
    </submittedName>
</protein>
<evidence type="ECO:0000313" key="8">
    <source>
        <dbReference type="RefSeq" id="XP_021864429.1"/>
    </source>
</evidence>
<dbReference type="GO" id="GO:0005634">
    <property type="term" value="C:nucleus"/>
    <property type="evidence" value="ECO:0000318"/>
    <property type="project" value="GO_Central"/>
</dbReference>
<dbReference type="AlphaFoldDB" id="A0A9R0KAE8"/>
<dbReference type="InterPro" id="IPR003653">
    <property type="entry name" value="Peptidase_C48_C"/>
</dbReference>
<evidence type="ECO:0000259" key="6">
    <source>
        <dbReference type="PROSITE" id="PS50600"/>
    </source>
</evidence>
<keyword evidence="7" id="KW-1185">Reference proteome</keyword>
<reference evidence="7" key="1">
    <citation type="journal article" date="2021" name="Nat. Commun.">
        <title>Genomic analyses provide insights into spinach domestication and the genetic basis of agronomic traits.</title>
        <authorList>
            <person name="Cai X."/>
            <person name="Sun X."/>
            <person name="Xu C."/>
            <person name="Sun H."/>
            <person name="Wang X."/>
            <person name="Ge C."/>
            <person name="Zhang Z."/>
            <person name="Wang Q."/>
            <person name="Fei Z."/>
            <person name="Jiao C."/>
            <person name="Wang Q."/>
        </authorList>
    </citation>
    <scope>NUCLEOTIDE SEQUENCE [LARGE SCALE GENOMIC DNA]</scope>
    <source>
        <strain evidence="7">cv. Varoflay</strain>
    </source>
</reference>
<proteinExistence type="inferred from homology"/>
<dbReference type="PANTHER" id="PTHR12606:SF1">
    <property type="entry name" value="UBIQUITIN-LIKE-SPECIFIC PROTEASE 1A"/>
    <property type="match status" value="1"/>
</dbReference>
<dbReference type="Pfam" id="PF02902">
    <property type="entry name" value="Peptidase_C48"/>
    <property type="match status" value="1"/>
</dbReference>
<gene>
    <name evidence="8" type="primary">LOC110803242</name>
</gene>
<reference evidence="8" key="2">
    <citation type="submission" date="2025-08" db="UniProtKB">
        <authorList>
            <consortium name="RefSeq"/>
        </authorList>
    </citation>
    <scope>IDENTIFICATION</scope>
    <source>
        <tissue evidence="8">Leaf</tissue>
    </source>
</reference>
<evidence type="ECO:0000256" key="5">
    <source>
        <dbReference type="ARBA" id="ARBA00022807"/>
    </source>
</evidence>
<dbReference type="GO" id="GO:0016929">
    <property type="term" value="F:deSUMOylase activity"/>
    <property type="evidence" value="ECO:0000318"/>
    <property type="project" value="GO_Central"/>
</dbReference>
<dbReference type="InterPro" id="IPR038765">
    <property type="entry name" value="Papain-like_cys_pep_sf"/>
</dbReference>
<evidence type="ECO:0000256" key="1">
    <source>
        <dbReference type="ARBA" id="ARBA00005234"/>
    </source>
</evidence>
<evidence type="ECO:0000256" key="4">
    <source>
        <dbReference type="ARBA" id="ARBA00022801"/>
    </source>
</evidence>
<evidence type="ECO:0000256" key="3">
    <source>
        <dbReference type="ARBA" id="ARBA00022786"/>
    </source>
</evidence>
<dbReference type="SUPFAM" id="SSF54001">
    <property type="entry name" value="Cysteine proteinases"/>
    <property type="match status" value="1"/>
</dbReference>
<comment type="similarity">
    <text evidence="1">Belongs to the peptidase C48 family.</text>
</comment>
<dbReference type="Gene3D" id="3.40.395.10">
    <property type="entry name" value="Adenoviral Proteinase, Chain A"/>
    <property type="match status" value="1"/>
</dbReference>
<dbReference type="GO" id="GO:0006508">
    <property type="term" value="P:proteolysis"/>
    <property type="evidence" value="ECO:0007669"/>
    <property type="project" value="UniProtKB-KW"/>
</dbReference>
<name>A0A9R0KAE8_SPIOL</name>
<dbReference type="FunFam" id="3.40.395.10:FF:000005">
    <property type="entry name" value="Ubiquitin-like-specific protease ESD4"/>
    <property type="match status" value="1"/>
</dbReference>
<keyword evidence="4" id="KW-0378">Hydrolase</keyword>
<feature type="domain" description="Ubiquitin-like protease family profile" evidence="6">
    <location>
        <begin position="301"/>
        <end position="473"/>
    </location>
</feature>